<protein>
    <submittedName>
        <fullName evidence="1">Uncharacterized protein</fullName>
    </submittedName>
</protein>
<accession>A0ACB8X3X4</accession>
<dbReference type="Proteomes" id="UP000831701">
    <property type="component" value="Chromosome 3"/>
</dbReference>
<name>A0ACB8X3X4_9TELE</name>
<comment type="caution">
    <text evidence="1">The sequence shown here is derived from an EMBL/GenBank/DDBJ whole genome shotgun (WGS) entry which is preliminary data.</text>
</comment>
<gene>
    <name evidence="1" type="ORF">L3Q82_021538</name>
</gene>
<proteinExistence type="predicted"/>
<keyword evidence="2" id="KW-1185">Reference proteome</keyword>
<sequence length="2666" mass="300956">MSNGYRTLSQHLNDLKKENFSLKLRIYFLEERIQQKYEESSEDVYRTYLMELLSHFITHSTNIELKVEVESLKQELQEKQQLLDKALTTAESLTNNNEAELQRRCQERQQEIDHMQQVLETKIQLLQEEAQLARSEAERMASLAGSHSHASLLSLDTPMEDIPEDERPLSVLSPSNTNKDRLIEELTKELRSKEALITELSGEKTTLTIRVGELEGQVQELSSSLLQKDKDVEVDTHFISFYQEELGQERLRIEQEMQMKEACRICGRELCGNQRRWIFHPTAKLNLQVLLSHALGRELTRDGRGEFACSKCTFMLDRMYRFDTVIARVEALSIERLQRLLQEKHRLRQCIGGLYRKTNSEESAVTLAGVDEGPGDGMVDISGLTHAKYCALLQDDLVYSLYESWADDGLDCHHHHPQCTAGPGSEVTVAGSHRCAPSTPRRCRGCSYWRVADSDYEAVCKVPRKLARSISCGPSTRYSASVIGGSVTGGVGERKNEEDSEEPPSSVTLVPGSQDPSRTSDSDRTLAGRASSSPSLASLETTEEYIQPGAMTDGPLSSPREPMDDRISDSLSEEHMGVPHGQASPGPSLSLALCLLQNCTVYRPVRSSKGSKLPVLLRQSSSNGGTRLSFPDPVLGMSFGTPGGERDSHMPTPERETPLIRFHATLDRDLNLADMEDLLEDLYKEYPPPRPHQSLVEEQQSQLNQYECAAGQCVSELQKAQLHVQSLQAKIQESEANNMKLQEKLSEMESELRSIRQAAQSQERTIQGLTESINTKDSEAQELYQLIEGQNTTLCKLREMAHRNQLAQCKAPEGAGESLTLSQLQGELVSVQSSLFSLGLELEASQRSLRQSQRQGDDLVRFRDRLNSDLQEVLQHREVTEKHNQDLRCALQKTRSELQAKEAALKESEAEMHSVVQEKDRAIAQLKCSLQDKEQQLQEYSEMLDSTGSSKPRDALLEKLKQRIKDRDRALERSIDDKFRCVEEREDQVRRLQLAVREKERDLERLRCILSGNEETITSLDALVRGKELELEQAAEAYRNLQWLKQQSEEKERNTLREKDTIISQLQAALQTRSKETQVTGSDSRPRCPSSGWSHRGCRGVEGSARLALKEKLFQELLSDRSRQSNEHQAQVQDMLNTLSSKDQYLQDYSYRLSLVIGEQTGQLQELRKQLALKEQELCELKRDKERETGGEMEHLRSLLKEKEAFIKELMQGQEEVMQPSSNESDAEMRALQEELQLVLKKEREAQKELSALRLSLAQQETTQVDTKDSTDPQPVLEQLVSEYDKLNDALRAEKRLYQNLTHMHTKSDSSEKIQALHTELDSVQALRKQLEEVLDRTRNMALVLERAANRQPDFGELSTEEEEEEGDDEDGSSDEFTDSIEEDDDKVTARSLASIQTSVKARGPEGVTGAQRTDVKQLEGQLQEIRLQLERDGYSSVAQMRSAMQRLQQENQALKENQGRAGVVGLEENCRGLNPEEEEEEEEFEEDEGEEEENIEEEDEEEEIPPIPVGKLGPPSVGLSDERGKRHCARPQSLTSQHHTHQSATEAGLAGDSSEVGALWQDIEEGLREQAARLRSNLALSHQENRELQERLMVSEATVHAQAEQLKDYRDLLTETSVQQASKQVQVDLQDLGYETCGRSENEAEREDASSPEFDDLEMCTSLSHHQDYEGVGGGWYTGNCGSNRGTYEMGDESASLQHLVQDLRSQLTRCHKVIRGLQLRVRSLSTTSDYASSLERTPRKVNWAFETSPAPSGVEEDEGWMSDTQGIRSVSKPSRELQELMERVASLEAQLKTSRLEGKGQAEEGKCATWPGKYNSLIQTQARELSHLRQRMREGQGVCHILTQHLGDTTKAFEELLRANDIDYYMGQSFREQLAQNTALAQRVVAKISGRDRAESHEDKTGHELLALRLSKELQQKDKIIESLHSKLQQRPETPSSCHALSETTDQSDRTSLVSDEYRTNEDLELSSDLDAREYQEEHRLLQPGHRSQQDVRQSVPSPHGFLKSSSSCPNMLCSAPVGLTSQSSRALLSEPVSYSLSVPSGPDVWGKEVTSDPRPRALSVIAVRPELDTLYKQMNEQNRGFAVHHDKALFALSPGAHNQHNQHNLSSYSQLPHHTFQQYQLGGIPEGHLLKSDSGLVMGGTLWDMENMVHQVGSYSGSPGHQQGSSQAGVNLIEEHLQEVRCLRQRLEESIRTNERLRQQLEERLAKTGRDGGSVTRFSKRAPTNIYIQGLDTVTQLSNEIRVLKDENLGLQSRLQASTGTLSENQQKWHMLREAVFTARARLKQAELEAEQWKEELRRLQAHSQEQGQQIHILRQERQASQEKTNRLQHEVSLLQQQLCESRELIHSLQSELQVYDRVCSSSKAKGYLCELPGLPVELGELLGEVRSLRAQLQNSVQENSALKQLELHKQLEQKLGVGSPRTPSLSALTASPQRENFYRRQLLHDPAPSPPVRDIGLFNCGSPGPPYSDLDDSHSTANADPLDPHSELEGEAPDGSFANRNGRHAIGHVDDFSALQQQVLEGRSLVQRMETTLQGCLGPSLLEGNQKQSSELVLDYGCVKSLLSNTKTLRQILEEAMSLLKMFWRAALPSSDPSIQNLKKEQCMQEEILSLKLRVSEQEEVLKGTIQRLRSTSRTKESMEHFIVNQLSRTRDVLKKARTNLE</sequence>
<reference evidence="1" key="1">
    <citation type="submission" date="2022-04" db="EMBL/GenBank/DDBJ databases">
        <title>Jade perch genome.</title>
        <authorList>
            <person name="Chao B."/>
        </authorList>
    </citation>
    <scope>NUCLEOTIDE SEQUENCE</scope>
    <source>
        <strain evidence="1">CB-2022</strain>
    </source>
</reference>
<organism evidence="1 2">
    <name type="scientific">Scortum barcoo</name>
    <name type="common">barcoo grunter</name>
    <dbReference type="NCBI Taxonomy" id="214431"/>
    <lineage>
        <taxon>Eukaryota</taxon>
        <taxon>Metazoa</taxon>
        <taxon>Chordata</taxon>
        <taxon>Craniata</taxon>
        <taxon>Vertebrata</taxon>
        <taxon>Euteleostomi</taxon>
        <taxon>Actinopterygii</taxon>
        <taxon>Neopterygii</taxon>
        <taxon>Teleostei</taxon>
        <taxon>Neoteleostei</taxon>
        <taxon>Acanthomorphata</taxon>
        <taxon>Eupercaria</taxon>
        <taxon>Centrarchiformes</taxon>
        <taxon>Terapontoidei</taxon>
        <taxon>Terapontidae</taxon>
        <taxon>Scortum</taxon>
    </lineage>
</organism>
<dbReference type="EMBL" id="CM041533">
    <property type="protein sequence ID" value="KAI3375012.1"/>
    <property type="molecule type" value="Genomic_DNA"/>
</dbReference>
<evidence type="ECO:0000313" key="1">
    <source>
        <dbReference type="EMBL" id="KAI3375012.1"/>
    </source>
</evidence>
<evidence type="ECO:0000313" key="2">
    <source>
        <dbReference type="Proteomes" id="UP000831701"/>
    </source>
</evidence>
<feature type="non-terminal residue" evidence="1">
    <location>
        <position position="2666"/>
    </location>
</feature>